<dbReference type="KEGG" id="eus:EUTSA_v10026914mg"/>
<gene>
    <name evidence="2" type="ORF">EUTSA_v10026914mg</name>
</gene>
<protein>
    <recommendedName>
        <fullName evidence="4">Knottin scorpion toxin-like domain-containing protein</fullName>
    </recommendedName>
</protein>
<evidence type="ECO:0008006" key="4">
    <source>
        <dbReference type="Google" id="ProtNLM"/>
    </source>
</evidence>
<evidence type="ECO:0000256" key="1">
    <source>
        <dbReference type="SAM" id="SignalP"/>
    </source>
</evidence>
<dbReference type="STRING" id="72664.V4MD04"/>
<dbReference type="Proteomes" id="UP000030689">
    <property type="component" value="Unassembled WGS sequence"/>
</dbReference>
<feature type="signal peptide" evidence="1">
    <location>
        <begin position="1"/>
        <end position="22"/>
    </location>
</feature>
<dbReference type="EMBL" id="KI517384">
    <property type="protein sequence ID" value="ESQ54339.1"/>
    <property type="molecule type" value="Genomic_DNA"/>
</dbReference>
<keyword evidence="1" id="KW-0732">Signal</keyword>
<evidence type="ECO:0000313" key="2">
    <source>
        <dbReference type="EMBL" id="ESQ54339.1"/>
    </source>
</evidence>
<keyword evidence="3" id="KW-1185">Reference proteome</keyword>
<feature type="chain" id="PRO_5004722627" description="Knottin scorpion toxin-like domain-containing protein" evidence="1">
    <location>
        <begin position="23"/>
        <end position="70"/>
    </location>
</feature>
<dbReference type="InterPro" id="IPR036574">
    <property type="entry name" value="Scorpion_toxin-like_sf"/>
</dbReference>
<sequence length="70" mass="7817">MAVSRKCLFLVFLCLAVFFISGKPILIGTCTQFPKCNQTCIESHYASGKCIQLAPPALDFVCVCYPKYYI</sequence>
<dbReference type="Gramene" id="ESQ54339">
    <property type="protein sequence ID" value="ESQ54339"/>
    <property type="gene ID" value="EUTSA_v10026914mg"/>
</dbReference>
<dbReference type="Gene3D" id="3.30.30.10">
    <property type="entry name" value="Knottin, scorpion toxin-like"/>
    <property type="match status" value="1"/>
</dbReference>
<reference evidence="2 3" key="1">
    <citation type="journal article" date="2013" name="Front. Plant Sci.">
        <title>The Reference Genome of the Halophytic Plant Eutrema salsugineum.</title>
        <authorList>
            <person name="Yang R."/>
            <person name="Jarvis D.E."/>
            <person name="Chen H."/>
            <person name="Beilstein M.A."/>
            <person name="Grimwood J."/>
            <person name="Jenkins J."/>
            <person name="Shu S."/>
            <person name="Prochnik S."/>
            <person name="Xin M."/>
            <person name="Ma C."/>
            <person name="Schmutz J."/>
            <person name="Wing R.A."/>
            <person name="Mitchell-Olds T."/>
            <person name="Schumaker K.S."/>
            <person name="Wang X."/>
        </authorList>
    </citation>
    <scope>NUCLEOTIDE SEQUENCE [LARGE SCALE GENOMIC DNA]</scope>
</reference>
<proteinExistence type="predicted"/>
<dbReference type="OMA" id="LDFVCVC"/>
<dbReference type="CDD" id="cd21805">
    <property type="entry name" value="DEFL_BmBKTx1-like"/>
    <property type="match status" value="1"/>
</dbReference>
<accession>V4MD04</accession>
<name>V4MD04_EUTSA</name>
<dbReference type="AlphaFoldDB" id="V4MD04"/>
<dbReference type="GO" id="GO:0050832">
    <property type="term" value="P:defense response to fungus"/>
    <property type="evidence" value="ECO:0007669"/>
    <property type="project" value="EnsemblPlants"/>
</dbReference>
<evidence type="ECO:0000313" key="3">
    <source>
        <dbReference type="Proteomes" id="UP000030689"/>
    </source>
</evidence>
<organism evidence="2 3">
    <name type="scientific">Eutrema salsugineum</name>
    <name type="common">Saltwater cress</name>
    <name type="synonym">Sisymbrium salsugineum</name>
    <dbReference type="NCBI Taxonomy" id="72664"/>
    <lineage>
        <taxon>Eukaryota</taxon>
        <taxon>Viridiplantae</taxon>
        <taxon>Streptophyta</taxon>
        <taxon>Embryophyta</taxon>
        <taxon>Tracheophyta</taxon>
        <taxon>Spermatophyta</taxon>
        <taxon>Magnoliopsida</taxon>
        <taxon>eudicotyledons</taxon>
        <taxon>Gunneridae</taxon>
        <taxon>Pentapetalae</taxon>
        <taxon>rosids</taxon>
        <taxon>malvids</taxon>
        <taxon>Brassicales</taxon>
        <taxon>Brassicaceae</taxon>
        <taxon>Eutremeae</taxon>
        <taxon>Eutrema</taxon>
    </lineage>
</organism>